<dbReference type="SMART" id="SM00155">
    <property type="entry name" value="PLDc"/>
    <property type="match status" value="2"/>
</dbReference>
<evidence type="ECO:0000313" key="8">
    <source>
        <dbReference type="Proteomes" id="UP001056035"/>
    </source>
</evidence>
<evidence type="ECO:0000256" key="4">
    <source>
        <dbReference type="ARBA" id="ARBA00023098"/>
    </source>
</evidence>
<keyword evidence="8" id="KW-1185">Reference proteome</keyword>
<evidence type="ECO:0000313" key="7">
    <source>
        <dbReference type="EMBL" id="UTI62517.1"/>
    </source>
</evidence>
<evidence type="ECO:0000256" key="2">
    <source>
        <dbReference type="ARBA" id="ARBA00022737"/>
    </source>
</evidence>
<dbReference type="PANTHER" id="PTHR18896:SF76">
    <property type="entry name" value="PHOSPHOLIPASE"/>
    <property type="match status" value="1"/>
</dbReference>
<gene>
    <name evidence="7" type="ORF">NBH00_14215</name>
</gene>
<dbReference type="PANTHER" id="PTHR18896">
    <property type="entry name" value="PHOSPHOLIPASE D"/>
    <property type="match status" value="1"/>
</dbReference>
<feature type="region of interest" description="Disordered" evidence="5">
    <location>
        <begin position="21"/>
        <end position="52"/>
    </location>
</feature>
<sequence length="491" mass="53214">MKAPGLAGRVDGALGTAIERSTERHHARRLGKLGQEARYAPPDDGRRWAAGTPAPRAGNAVEILIGGAAYGARLAEAIAGARRSVTLAGWCLTPGFQLVRDEPPVVLRELLAEASGRVDVRVLLWAGAPVPLSALRRAAVREVAATLSAGSAVRVALDDHERPLHCHHEKVVVIDDEVAFVGGIDLTDLSGDRYDTPEHPARGRMGWHDLAAELRGPAVADVAAHLAQRWQAVTREALPSPPPRPSAAADPPATGGVEVQVVRTVPEGLYPAVPRGDFRILEAYQRGLRSAQHLIYLENQFLWSPEIVRILAGKLRDPPCDEFRIVAVLPGRPNTGQDDTRGQLGVLADADRGHGRFLATTIRAHAAHHSDRVYVHAKVAIVDDRWMTLGSANLNAHSFFNDTEVNLVIGDADLARRTRLRLWAAHLERSVDEVDGPAHRLVDEVWRPTAAEQRARHAEGLPVTHRLVELPSASRRAERLLGPLQALVVDG</sequence>
<dbReference type="Gene3D" id="3.30.870.10">
    <property type="entry name" value="Endonuclease Chain A"/>
    <property type="match status" value="2"/>
</dbReference>
<dbReference type="SUPFAM" id="SSF56024">
    <property type="entry name" value="Phospholipase D/nuclease"/>
    <property type="match status" value="2"/>
</dbReference>
<feature type="domain" description="PLD phosphodiesterase" evidence="6">
    <location>
        <begin position="167"/>
        <end position="190"/>
    </location>
</feature>
<comment type="catalytic activity">
    <reaction evidence="1">
        <text>a 1,2-diacyl-sn-glycero-3-phosphocholine + H2O = a 1,2-diacyl-sn-glycero-3-phosphate + choline + H(+)</text>
        <dbReference type="Rhea" id="RHEA:14445"/>
        <dbReference type="ChEBI" id="CHEBI:15354"/>
        <dbReference type="ChEBI" id="CHEBI:15377"/>
        <dbReference type="ChEBI" id="CHEBI:15378"/>
        <dbReference type="ChEBI" id="CHEBI:57643"/>
        <dbReference type="ChEBI" id="CHEBI:58608"/>
        <dbReference type="EC" id="3.1.4.4"/>
    </reaction>
</comment>
<proteinExistence type="predicted"/>
<dbReference type="PROSITE" id="PS50035">
    <property type="entry name" value="PLD"/>
    <property type="match status" value="2"/>
</dbReference>
<dbReference type="RefSeq" id="WP_254569254.1">
    <property type="nucleotide sequence ID" value="NZ_CP098502.1"/>
</dbReference>
<dbReference type="InterPro" id="IPR015679">
    <property type="entry name" value="PLipase_D_fam"/>
</dbReference>
<feature type="region of interest" description="Disordered" evidence="5">
    <location>
        <begin position="236"/>
        <end position="255"/>
    </location>
</feature>
<dbReference type="Pfam" id="PF13091">
    <property type="entry name" value="PLDc_2"/>
    <property type="match status" value="1"/>
</dbReference>
<keyword evidence="2" id="KW-0677">Repeat</keyword>
<keyword evidence="3" id="KW-0378">Hydrolase</keyword>
<feature type="domain" description="PLD phosphodiesterase" evidence="6">
    <location>
        <begin position="371"/>
        <end position="398"/>
    </location>
</feature>
<dbReference type="Proteomes" id="UP001056035">
    <property type="component" value="Chromosome"/>
</dbReference>
<dbReference type="EMBL" id="CP098502">
    <property type="protein sequence ID" value="UTI62517.1"/>
    <property type="molecule type" value="Genomic_DNA"/>
</dbReference>
<keyword evidence="4" id="KW-0443">Lipid metabolism</keyword>
<reference evidence="7 8" key="1">
    <citation type="submission" date="2022-06" db="EMBL/GenBank/DDBJ databases">
        <title>Paraconexibacter antarcticus.</title>
        <authorList>
            <person name="Kim C.S."/>
        </authorList>
    </citation>
    <scope>NUCLEOTIDE SEQUENCE [LARGE SCALE GENOMIC DNA]</scope>
    <source>
        <strain evidence="7 8">02-257</strain>
    </source>
</reference>
<organism evidence="7 8">
    <name type="scientific">Paraconexibacter antarcticus</name>
    <dbReference type="NCBI Taxonomy" id="2949664"/>
    <lineage>
        <taxon>Bacteria</taxon>
        <taxon>Bacillati</taxon>
        <taxon>Actinomycetota</taxon>
        <taxon>Thermoleophilia</taxon>
        <taxon>Solirubrobacterales</taxon>
        <taxon>Paraconexibacteraceae</taxon>
        <taxon>Paraconexibacter</taxon>
    </lineage>
</organism>
<dbReference type="InterPro" id="IPR001736">
    <property type="entry name" value="PLipase_D/transphosphatidylase"/>
</dbReference>
<evidence type="ECO:0000256" key="3">
    <source>
        <dbReference type="ARBA" id="ARBA00022801"/>
    </source>
</evidence>
<evidence type="ECO:0000256" key="1">
    <source>
        <dbReference type="ARBA" id="ARBA00000798"/>
    </source>
</evidence>
<protein>
    <submittedName>
        <fullName evidence="7">Phospholipase D family protein</fullName>
    </submittedName>
</protein>
<dbReference type="InterPro" id="IPR025202">
    <property type="entry name" value="PLD-like_dom"/>
</dbReference>
<evidence type="ECO:0000259" key="6">
    <source>
        <dbReference type="PROSITE" id="PS50035"/>
    </source>
</evidence>
<dbReference type="CDD" id="cd09105">
    <property type="entry name" value="PLDc_vPLD1_2_like_2"/>
    <property type="match status" value="1"/>
</dbReference>
<accession>A0ABY5DNX8</accession>
<name>A0ABY5DNX8_9ACTN</name>
<dbReference type="Pfam" id="PF00614">
    <property type="entry name" value="PLDc"/>
    <property type="match status" value="1"/>
</dbReference>
<evidence type="ECO:0000256" key="5">
    <source>
        <dbReference type="SAM" id="MobiDB-lite"/>
    </source>
</evidence>